<feature type="active site" description="Nucleophile" evidence="10 11">
    <location>
        <position position="415"/>
    </location>
</feature>
<accession>X7EG99</accession>
<dbReference type="InterPro" id="IPR017853">
    <property type="entry name" value="GH"/>
</dbReference>
<dbReference type="EC" id="2.4.1.18" evidence="10"/>
<evidence type="ECO:0000256" key="3">
    <source>
        <dbReference type="ARBA" id="ARBA00004964"/>
    </source>
</evidence>
<dbReference type="GO" id="GO:0043169">
    <property type="term" value="F:cation binding"/>
    <property type="evidence" value="ECO:0007669"/>
    <property type="project" value="InterPro"/>
</dbReference>
<dbReference type="HAMAP" id="MF_00685">
    <property type="entry name" value="GlgB"/>
    <property type="match status" value="1"/>
</dbReference>
<dbReference type="GO" id="GO:0003844">
    <property type="term" value="F:1,4-alpha-glucan branching enzyme activity"/>
    <property type="evidence" value="ECO:0007669"/>
    <property type="project" value="UniProtKB-UniRule"/>
</dbReference>
<dbReference type="Pfam" id="PF02922">
    <property type="entry name" value="CBM_48"/>
    <property type="match status" value="1"/>
</dbReference>
<dbReference type="PIRSF" id="PIRSF000463">
    <property type="entry name" value="GlgB"/>
    <property type="match status" value="1"/>
</dbReference>
<dbReference type="GO" id="GO:0004553">
    <property type="term" value="F:hydrolase activity, hydrolyzing O-glycosyl compounds"/>
    <property type="evidence" value="ECO:0007669"/>
    <property type="project" value="InterPro"/>
</dbReference>
<keyword evidence="8 10" id="KW-0320">Glycogen biosynthesis</keyword>
<dbReference type="Gene3D" id="2.60.40.10">
    <property type="entry name" value="Immunoglobulins"/>
    <property type="match status" value="2"/>
</dbReference>
<gene>
    <name evidence="10" type="primary">glgB</name>
    <name evidence="13" type="ORF">OCH239_04155</name>
</gene>
<organism evidence="13 14">
    <name type="scientific">Roseivivax halodurans JCM 10272</name>
    <dbReference type="NCBI Taxonomy" id="1449350"/>
    <lineage>
        <taxon>Bacteria</taxon>
        <taxon>Pseudomonadati</taxon>
        <taxon>Pseudomonadota</taxon>
        <taxon>Alphaproteobacteria</taxon>
        <taxon>Rhodobacterales</taxon>
        <taxon>Roseobacteraceae</taxon>
        <taxon>Roseivivax</taxon>
    </lineage>
</organism>
<dbReference type="SUPFAM" id="SSF81296">
    <property type="entry name" value="E set domains"/>
    <property type="match status" value="2"/>
</dbReference>
<dbReference type="NCBIfam" id="NF003811">
    <property type="entry name" value="PRK05402.1"/>
    <property type="match status" value="1"/>
</dbReference>
<evidence type="ECO:0000256" key="6">
    <source>
        <dbReference type="ARBA" id="ARBA00022676"/>
    </source>
</evidence>
<dbReference type="EMBL" id="JALZ01000012">
    <property type="protein sequence ID" value="ETX14266.1"/>
    <property type="molecule type" value="Genomic_DNA"/>
</dbReference>
<feature type="active site" description="Proton donor" evidence="10 11">
    <location>
        <position position="468"/>
    </location>
</feature>
<dbReference type="CDD" id="cd02855">
    <property type="entry name" value="E_set_GBE_prok_N"/>
    <property type="match status" value="1"/>
</dbReference>
<dbReference type="Gene3D" id="2.60.40.1180">
    <property type="entry name" value="Golgi alpha-mannosidase II"/>
    <property type="match status" value="1"/>
</dbReference>
<comment type="subunit">
    <text evidence="10">Monomer.</text>
</comment>
<dbReference type="InterPro" id="IPR006047">
    <property type="entry name" value="GH13_cat_dom"/>
</dbReference>
<dbReference type="Pfam" id="PF02806">
    <property type="entry name" value="Alpha-amylase_C"/>
    <property type="match status" value="1"/>
</dbReference>
<feature type="domain" description="Glycosyl hydrolase family 13 catalytic" evidence="12">
    <location>
        <begin position="258"/>
        <end position="614"/>
    </location>
</feature>
<keyword evidence="6 10" id="KW-0328">Glycosyltransferase</keyword>
<dbReference type="FunFam" id="2.60.40.10:FF:000169">
    <property type="entry name" value="1,4-alpha-glucan branching enzyme GlgB"/>
    <property type="match status" value="1"/>
</dbReference>
<dbReference type="InterPro" id="IPR006048">
    <property type="entry name" value="A-amylase/branching_C"/>
</dbReference>
<name>X7EG99_9RHOB</name>
<dbReference type="InterPro" id="IPR014756">
    <property type="entry name" value="Ig_E-set"/>
</dbReference>
<evidence type="ECO:0000313" key="13">
    <source>
        <dbReference type="EMBL" id="ETX14266.1"/>
    </source>
</evidence>
<evidence type="ECO:0000256" key="11">
    <source>
        <dbReference type="PIRSR" id="PIRSR000463-1"/>
    </source>
</evidence>
<evidence type="ECO:0000313" key="14">
    <source>
        <dbReference type="Proteomes" id="UP000022447"/>
    </source>
</evidence>
<dbReference type="SUPFAM" id="SSF51011">
    <property type="entry name" value="Glycosyl hydrolase domain"/>
    <property type="match status" value="1"/>
</dbReference>
<comment type="pathway">
    <text evidence="3 10">Glycan biosynthesis; glycogen biosynthesis.</text>
</comment>
<dbReference type="InterPro" id="IPR004193">
    <property type="entry name" value="Glyco_hydro_13_N"/>
</dbReference>
<evidence type="ECO:0000256" key="2">
    <source>
        <dbReference type="ARBA" id="ARBA00002953"/>
    </source>
</evidence>
<keyword evidence="5 10" id="KW-0321">Glycogen metabolism</keyword>
<evidence type="ECO:0000259" key="12">
    <source>
        <dbReference type="SMART" id="SM00642"/>
    </source>
</evidence>
<evidence type="ECO:0000256" key="7">
    <source>
        <dbReference type="ARBA" id="ARBA00022679"/>
    </source>
</evidence>
<dbReference type="OrthoDB" id="9800174at2"/>
<keyword evidence="14" id="KW-1185">Reference proteome</keyword>
<comment type="caution">
    <text evidence="13">The sequence shown here is derived from an EMBL/GenBank/DDBJ whole genome shotgun (WGS) entry which is preliminary data.</text>
</comment>
<dbReference type="NCBIfam" id="TIGR01515">
    <property type="entry name" value="branching_enzym"/>
    <property type="match status" value="1"/>
</dbReference>
<dbReference type="InterPro" id="IPR044143">
    <property type="entry name" value="GlgB_N_E_set_prok"/>
</dbReference>
<sequence length="735" mass="82430">MTETAMPPTAPAAGEIDAILRGTHGDPFRVLGPHQAENGSMVINVFAPDAAEVELLDDKGTAVTKLERIHPEGFFHAALGMDRKPFAYRLLCRSTQEHEWERIDPYAFAPVLGDMDEYLLAEGRHEELYTRLGAHPARIDGQDGTVFAVWAPNARRVSVVGNFNAWDGRRNPMRRRGASGVWEIFLPGVSKGELYKYEILDAYGQLQPMKADPVGFRAQLPPETASIVEGPISYEWTDAGWMEARRADQREKPVSIYEMHLGSWRRSGDGEMLGYEALADQIIDYVGEMGFTHVEFLPVSEHPFSGSWGYQPVGLYAPTSRFGEPKAFASMVDALHNAGIGVIVDWVPAHFPADAHGLGRFDGTALYEHEDPRQGFHRDWNTLVYNFGRQEVANFLRGSALYWLKEFHVDALRVDAVASMLYLDYSREGDDWVPNRYGGRENLDAIDFLKGTNAAVQRYVPGTLTIAEESTAWPGVSRPLDEDGLGFDFKWNMGWMHDTLSYMAEDPVNRKYHHHHMTFGLHYAFSENFVLPLSHDEVVHGKGSMLNKMPGDRWQKFANLRAYYGFMWGHPGKKLLFMGGEFGQEREWNHDVSLDWHLLEQPDHAGLQRLVRDLNSLYCEAPGLHERDCVPEGFEWIEGGDTENNAFSFVRRGHAGTPPVVVICNMAPVVREGFSFGVPQSGAWRERLNTDCADYGGSGVTNGEGVTARDTEMHGQPASLTLTLPPLATLFLIPE</sequence>
<dbReference type="SMART" id="SM00642">
    <property type="entry name" value="Aamy"/>
    <property type="match status" value="1"/>
</dbReference>
<dbReference type="Proteomes" id="UP000022447">
    <property type="component" value="Unassembled WGS sequence"/>
</dbReference>
<dbReference type="RefSeq" id="WP_037263064.1">
    <property type="nucleotide sequence ID" value="NZ_JALZ01000012.1"/>
</dbReference>
<dbReference type="GO" id="GO:0005829">
    <property type="term" value="C:cytosol"/>
    <property type="evidence" value="ECO:0007669"/>
    <property type="project" value="TreeGrafter"/>
</dbReference>
<dbReference type="InterPro" id="IPR006407">
    <property type="entry name" value="GlgB"/>
</dbReference>
<dbReference type="InterPro" id="IPR054169">
    <property type="entry name" value="GlgB_N"/>
</dbReference>
<evidence type="ECO:0000256" key="5">
    <source>
        <dbReference type="ARBA" id="ARBA00022600"/>
    </source>
</evidence>
<dbReference type="FunFam" id="2.60.40.1180:FF:000002">
    <property type="entry name" value="1,4-alpha-glucan branching enzyme GlgB"/>
    <property type="match status" value="1"/>
</dbReference>
<evidence type="ECO:0000256" key="4">
    <source>
        <dbReference type="ARBA" id="ARBA00009000"/>
    </source>
</evidence>
<evidence type="ECO:0000256" key="8">
    <source>
        <dbReference type="ARBA" id="ARBA00023056"/>
    </source>
</evidence>
<dbReference type="CDD" id="cd11322">
    <property type="entry name" value="AmyAc_Glg_BE"/>
    <property type="match status" value="1"/>
</dbReference>
<evidence type="ECO:0000256" key="10">
    <source>
        <dbReference type="HAMAP-Rule" id="MF_00685"/>
    </source>
</evidence>
<keyword evidence="7 10" id="KW-0808">Transferase</keyword>
<dbReference type="PANTHER" id="PTHR43651:SF3">
    <property type="entry name" value="1,4-ALPHA-GLUCAN-BRANCHING ENZYME"/>
    <property type="match status" value="1"/>
</dbReference>
<evidence type="ECO:0000256" key="1">
    <source>
        <dbReference type="ARBA" id="ARBA00000826"/>
    </source>
</evidence>
<dbReference type="GO" id="GO:0005978">
    <property type="term" value="P:glycogen biosynthetic process"/>
    <property type="evidence" value="ECO:0007669"/>
    <property type="project" value="UniProtKB-UniRule"/>
</dbReference>
<proteinExistence type="inferred from homology"/>
<dbReference type="PANTHER" id="PTHR43651">
    <property type="entry name" value="1,4-ALPHA-GLUCAN-BRANCHING ENZYME"/>
    <property type="match status" value="1"/>
</dbReference>
<comment type="catalytic activity">
    <reaction evidence="1 10">
        <text>Transfers a segment of a (1-&gt;4)-alpha-D-glucan chain to a primary hydroxy group in a similar glucan chain.</text>
        <dbReference type="EC" id="2.4.1.18"/>
    </reaction>
</comment>
<dbReference type="InterPro" id="IPR037439">
    <property type="entry name" value="Branching_enzy"/>
</dbReference>
<comment type="similarity">
    <text evidence="4 10">Belongs to the glycosyl hydrolase 13 family. GlgB subfamily.</text>
</comment>
<evidence type="ECO:0000256" key="9">
    <source>
        <dbReference type="ARBA" id="ARBA00023277"/>
    </source>
</evidence>
<dbReference type="AlphaFoldDB" id="X7EG99"/>
<dbReference type="FunFam" id="3.20.20.80:FF:000003">
    <property type="entry name" value="1,4-alpha-glucan branching enzyme GlgB"/>
    <property type="match status" value="1"/>
</dbReference>
<dbReference type="InterPro" id="IPR013780">
    <property type="entry name" value="Glyco_hydro_b"/>
</dbReference>
<reference evidence="13 14" key="1">
    <citation type="submission" date="2014-01" db="EMBL/GenBank/DDBJ databases">
        <title>Roseivivax halodurans JCM 10272 Genome Sequencing.</title>
        <authorList>
            <person name="Lai Q."/>
            <person name="Li G."/>
            <person name="Shao Z."/>
        </authorList>
    </citation>
    <scope>NUCLEOTIDE SEQUENCE [LARGE SCALE GENOMIC DNA]</scope>
    <source>
        <strain evidence="13 14">JCM 10272</strain>
    </source>
</reference>
<dbReference type="STRING" id="1449350.OCH239_04155"/>
<dbReference type="Gene3D" id="3.20.20.80">
    <property type="entry name" value="Glycosidases"/>
    <property type="match status" value="1"/>
</dbReference>
<protein>
    <recommendedName>
        <fullName evidence="10">1,4-alpha-glucan branching enzyme GlgB</fullName>
        <ecNumber evidence="10">2.4.1.18</ecNumber>
    </recommendedName>
    <alternativeName>
        <fullName evidence="10">1,4-alpha-D-glucan:1,4-alpha-D-glucan 6-glucosyl-transferase</fullName>
    </alternativeName>
    <alternativeName>
        <fullName evidence="10">Alpha-(1-&gt;4)-glucan branching enzyme</fullName>
    </alternativeName>
    <alternativeName>
        <fullName evidence="10">Glycogen branching enzyme</fullName>
        <shortName evidence="10">BE</shortName>
    </alternativeName>
</protein>
<comment type="function">
    <text evidence="2 10">Catalyzes the formation of the alpha-1,6-glucosidic linkages in glycogen by scission of a 1,4-alpha-linked oligosaccharide from growing alpha-1,4-glucan chains and the subsequent attachment of the oligosaccharide to the alpha-1,6 position.</text>
</comment>
<dbReference type="InterPro" id="IPR013783">
    <property type="entry name" value="Ig-like_fold"/>
</dbReference>
<dbReference type="UniPathway" id="UPA00164"/>
<keyword evidence="9 10" id="KW-0119">Carbohydrate metabolism</keyword>
<dbReference type="eggNOG" id="COG0296">
    <property type="taxonomic scope" value="Bacteria"/>
</dbReference>
<dbReference type="SUPFAM" id="SSF51445">
    <property type="entry name" value="(Trans)glycosidases"/>
    <property type="match status" value="1"/>
</dbReference>
<dbReference type="PATRIC" id="fig|1449350.3.peg.2549"/>
<dbReference type="Pfam" id="PF22019">
    <property type="entry name" value="GlgB_N"/>
    <property type="match status" value="1"/>
</dbReference>
<dbReference type="NCBIfam" id="NF008967">
    <property type="entry name" value="PRK12313.1"/>
    <property type="match status" value="1"/>
</dbReference>